<evidence type="ECO:0000256" key="3">
    <source>
        <dbReference type="ARBA" id="ARBA00007630"/>
    </source>
</evidence>
<comment type="catalytic activity">
    <reaction evidence="14 15 17">
        <text>guanosine(37) in tRNA + S-adenosyl-L-methionine = N(1)-methylguanosine(37) in tRNA + S-adenosyl-L-homocysteine + H(+)</text>
        <dbReference type="Rhea" id="RHEA:36899"/>
        <dbReference type="Rhea" id="RHEA-COMP:10145"/>
        <dbReference type="Rhea" id="RHEA-COMP:10147"/>
        <dbReference type="ChEBI" id="CHEBI:15378"/>
        <dbReference type="ChEBI" id="CHEBI:57856"/>
        <dbReference type="ChEBI" id="CHEBI:59789"/>
        <dbReference type="ChEBI" id="CHEBI:73542"/>
        <dbReference type="ChEBI" id="CHEBI:74269"/>
        <dbReference type="EC" id="2.1.1.228"/>
    </reaction>
</comment>
<dbReference type="EC" id="2.1.1.228" evidence="5 15"/>
<accession>A0A0G0JUJ6</accession>
<evidence type="ECO:0000256" key="16">
    <source>
        <dbReference type="PIRSR" id="PIRSR000386-1"/>
    </source>
</evidence>
<dbReference type="Pfam" id="PF01746">
    <property type="entry name" value="tRNA_m1G_MT"/>
    <property type="match status" value="1"/>
</dbReference>
<evidence type="ECO:0000256" key="13">
    <source>
        <dbReference type="ARBA" id="ARBA00033392"/>
    </source>
</evidence>
<dbReference type="Gene3D" id="1.10.1270.20">
    <property type="entry name" value="tRNA(m1g37)methyltransferase, domain 2"/>
    <property type="match status" value="1"/>
</dbReference>
<comment type="subunit">
    <text evidence="4 15 17">Homodimer.</text>
</comment>
<evidence type="ECO:0000256" key="8">
    <source>
        <dbReference type="ARBA" id="ARBA00022603"/>
    </source>
</evidence>
<evidence type="ECO:0000256" key="10">
    <source>
        <dbReference type="ARBA" id="ARBA00022691"/>
    </source>
</evidence>
<dbReference type="GO" id="GO:0005829">
    <property type="term" value="C:cytosol"/>
    <property type="evidence" value="ECO:0007669"/>
    <property type="project" value="TreeGrafter"/>
</dbReference>
<dbReference type="PATRIC" id="fig|1618638.3.peg.121"/>
<dbReference type="InterPro" id="IPR002649">
    <property type="entry name" value="tRNA_m1G_MeTrfase_TrmD"/>
</dbReference>
<comment type="subcellular location">
    <subcellularLocation>
        <location evidence="2 15 17">Cytoplasm</location>
    </subcellularLocation>
</comment>
<evidence type="ECO:0000256" key="12">
    <source>
        <dbReference type="ARBA" id="ARBA00029736"/>
    </source>
</evidence>
<evidence type="ECO:0000256" key="5">
    <source>
        <dbReference type="ARBA" id="ARBA00012807"/>
    </source>
</evidence>
<gene>
    <name evidence="15" type="primary">trmD</name>
    <name evidence="19" type="ORF">US91_C0001G0120</name>
</gene>
<dbReference type="NCBIfam" id="NF000648">
    <property type="entry name" value="PRK00026.1"/>
    <property type="match status" value="1"/>
</dbReference>
<sequence>MTDAYMTFNIITIFPEIFNSYFNESILKRAQEQGNIKINIINLRDYTTDKHKTVDDTPYGGGAGMVMKVDILYKTVSSIKYQVLSNNIQPELHNTKYLIPNTKIILLSAKGQKWNQQKAKEYANLENITLVCGRYEGVDERITEFIDEEISIGDYVLTGGEIGAMALVDSITRLLPGVLGNEQSAQDESHSIPGELEYPQYTRPEVFIDSNSHEHKVPEVLLSGNHAEIEKWRRSNKGIRYLGT</sequence>
<dbReference type="PIRSF" id="PIRSF000386">
    <property type="entry name" value="tRNA_mtase"/>
    <property type="match status" value="1"/>
</dbReference>
<dbReference type="HAMAP" id="MF_00605">
    <property type="entry name" value="TrmD"/>
    <property type="match status" value="1"/>
</dbReference>
<comment type="caution">
    <text evidence="19">The sequence shown here is derived from an EMBL/GenBank/DDBJ whole genome shotgun (WGS) entry which is preliminary data.</text>
</comment>
<dbReference type="NCBIfam" id="TIGR00088">
    <property type="entry name" value="trmD"/>
    <property type="match status" value="1"/>
</dbReference>
<dbReference type="CDD" id="cd18080">
    <property type="entry name" value="TrmD-like"/>
    <property type="match status" value="1"/>
</dbReference>
<dbReference type="InterPro" id="IPR023148">
    <property type="entry name" value="tRNA_m1G_MeTrfase_C_sf"/>
</dbReference>
<dbReference type="SUPFAM" id="SSF75217">
    <property type="entry name" value="alpha/beta knot"/>
    <property type="match status" value="1"/>
</dbReference>
<comment type="similarity">
    <text evidence="3 15 17">Belongs to the RNA methyltransferase TrmD family.</text>
</comment>
<dbReference type="PANTHER" id="PTHR46417:SF1">
    <property type="entry name" value="TRNA (GUANINE-N(1)-)-METHYLTRANSFERASE"/>
    <property type="match status" value="1"/>
</dbReference>
<evidence type="ECO:0000256" key="14">
    <source>
        <dbReference type="ARBA" id="ARBA00047783"/>
    </source>
</evidence>
<dbReference type="PANTHER" id="PTHR46417">
    <property type="entry name" value="TRNA (GUANINE-N(1)-)-METHYLTRANSFERASE"/>
    <property type="match status" value="1"/>
</dbReference>
<keyword evidence="11 15" id="KW-0819">tRNA processing</keyword>
<keyword evidence="10 15" id="KW-0949">S-adenosyl-L-methionine</keyword>
<dbReference type="EMBL" id="LBUU01000001">
    <property type="protein sequence ID" value="KKQ71193.1"/>
    <property type="molecule type" value="Genomic_DNA"/>
</dbReference>
<dbReference type="FunFam" id="3.40.1280.10:FF:000001">
    <property type="entry name" value="tRNA (guanine-N(1)-)-methyltransferase"/>
    <property type="match status" value="1"/>
</dbReference>
<proteinExistence type="inferred from homology"/>
<dbReference type="GO" id="GO:0002939">
    <property type="term" value="P:tRNA N1-guanine methylation"/>
    <property type="evidence" value="ECO:0007669"/>
    <property type="project" value="TreeGrafter"/>
</dbReference>
<evidence type="ECO:0000256" key="1">
    <source>
        <dbReference type="ARBA" id="ARBA00002634"/>
    </source>
</evidence>
<comment type="function">
    <text evidence="1 15 17">Specifically methylates guanosine-37 in various tRNAs.</text>
</comment>
<dbReference type="InterPro" id="IPR029026">
    <property type="entry name" value="tRNA_m1G_MTases_N"/>
</dbReference>
<organism evidence="19 20">
    <name type="scientific">Candidatus Falkowbacteria bacterium GW2011_GWE1_38_31</name>
    <dbReference type="NCBI Taxonomy" id="1618638"/>
    <lineage>
        <taxon>Bacteria</taxon>
        <taxon>Candidatus Falkowiibacteriota</taxon>
    </lineage>
</organism>
<reference evidence="19 20" key="1">
    <citation type="journal article" date="2015" name="Nature">
        <title>rRNA introns, odd ribosomes, and small enigmatic genomes across a large radiation of phyla.</title>
        <authorList>
            <person name="Brown C.T."/>
            <person name="Hug L.A."/>
            <person name="Thomas B.C."/>
            <person name="Sharon I."/>
            <person name="Castelle C.J."/>
            <person name="Singh A."/>
            <person name="Wilkins M.J."/>
            <person name="Williams K.H."/>
            <person name="Banfield J.F."/>
        </authorList>
    </citation>
    <scope>NUCLEOTIDE SEQUENCE [LARGE SCALE GENOMIC DNA]</scope>
</reference>
<feature type="binding site" evidence="15 16">
    <location>
        <position position="133"/>
    </location>
    <ligand>
        <name>S-adenosyl-L-methionine</name>
        <dbReference type="ChEBI" id="CHEBI:59789"/>
    </ligand>
</feature>
<protein>
    <recommendedName>
        <fullName evidence="6 15">tRNA (guanine-N(1)-)-methyltransferase</fullName>
        <ecNumber evidence="5 15">2.1.1.228</ecNumber>
    </recommendedName>
    <alternativeName>
        <fullName evidence="12 15">M1G-methyltransferase</fullName>
    </alternativeName>
    <alternativeName>
        <fullName evidence="13 15">tRNA [GM37] methyltransferase</fullName>
    </alternativeName>
</protein>
<evidence type="ECO:0000256" key="7">
    <source>
        <dbReference type="ARBA" id="ARBA00022490"/>
    </source>
</evidence>
<evidence type="ECO:0000256" key="9">
    <source>
        <dbReference type="ARBA" id="ARBA00022679"/>
    </source>
</evidence>
<dbReference type="Gene3D" id="3.40.1280.10">
    <property type="match status" value="1"/>
</dbReference>
<evidence type="ECO:0000256" key="2">
    <source>
        <dbReference type="ARBA" id="ARBA00004496"/>
    </source>
</evidence>
<evidence type="ECO:0000256" key="4">
    <source>
        <dbReference type="ARBA" id="ARBA00011738"/>
    </source>
</evidence>
<name>A0A0G0JUJ6_9BACT</name>
<dbReference type="Proteomes" id="UP000034022">
    <property type="component" value="Unassembled WGS sequence"/>
</dbReference>
<keyword evidence="9 15" id="KW-0808">Transferase</keyword>
<dbReference type="InterPro" id="IPR016009">
    <property type="entry name" value="tRNA_MeTrfase_TRMD/TRM10"/>
</dbReference>
<evidence type="ECO:0000256" key="15">
    <source>
        <dbReference type="HAMAP-Rule" id="MF_00605"/>
    </source>
</evidence>
<evidence type="ECO:0000313" key="20">
    <source>
        <dbReference type="Proteomes" id="UP000034022"/>
    </source>
</evidence>
<evidence type="ECO:0000256" key="6">
    <source>
        <dbReference type="ARBA" id="ARBA00014679"/>
    </source>
</evidence>
<keyword evidence="7 15" id="KW-0963">Cytoplasm</keyword>
<evidence type="ECO:0000259" key="18">
    <source>
        <dbReference type="Pfam" id="PF01746"/>
    </source>
</evidence>
<dbReference type="AlphaFoldDB" id="A0A0G0JUJ6"/>
<dbReference type="InterPro" id="IPR029028">
    <property type="entry name" value="Alpha/beta_knot_MTases"/>
</dbReference>
<evidence type="ECO:0000256" key="17">
    <source>
        <dbReference type="RuleBase" id="RU003464"/>
    </source>
</evidence>
<evidence type="ECO:0000256" key="11">
    <source>
        <dbReference type="ARBA" id="ARBA00022694"/>
    </source>
</evidence>
<dbReference type="GO" id="GO:0052906">
    <property type="term" value="F:tRNA (guanine(37)-N1)-methyltransferase activity"/>
    <property type="evidence" value="ECO:0007669"/>
    <property type="project" value="UniProtKB-UniRule"/>
</dbReference>
<feature type="domain" description="tRNA methyltransferase TRMD/TRM10-type" evidence="18">
    <location>
        <begin position="6"/>
        <end position="237"/>
    </location>
</feature>
<evidence type="ECO:0000313" key="19">
    <source>
        <dbReference type="EMBL" id="KKQ71193.1"/>
    </source>
</evidence>
<feature type="binding site" evidence="15 16">
    <location>
        <begin position="152"/>
        <end position="157"/>
    </location>
    <ligand>
        <name>S-adenosyl-L-methionine</name>
        <dbReference type="ChEBI" id="CHEBI:59789"/>
    </ligand>
</feature>
<keyword evidence="8 15" id="KW-0489">Methyltransferase</keyword>